<comment type="caution">
    <text evidence="13">Lacks conserved residue(s) required for the propagation of feature annotation.</text>
</comment>
<dbReference type="GO" id="GO:0000166">
    <property type="term" value="F:nucleotide binding"/>
    <property type="evidence" value="ECO:0007669"/>
    <property type="project" value="UniProtKB-UniRule"/>
</dbReference>
<dbReference type="GO" id="GO:0046872">
    <property type="term" value="F:metal ion binding"/>
    <property type="evidence" value="ECO:0007669"/>
    <property type="project" value="UniProtKB-UniRule"/>
</dbReference>
<accession>A0A6H1WUL2</accession>
<feature type="binding site" evidence="13">
    <location>
        <position position="472"/>
    </location>
    <ligand>
        <name>K(+)</name>
        <dbReference type="ChEBI" id="CHEBI:29103"/>
        <note>ligand shared between two tetrameric partners</note>
    </ligand>
</feature>
<dbReference type="SUPFAM" id="SSF51412">
    <property type="entry name" value="Inosine monophosphate dehydrogenase (IMPDH)"/>
    <property type="match status" value="1"/>
</dbReference>
<dbReference type="HAMAP" id="MF_01964">
    <property type="entry name" value="IMPDH"/>
    <property type="match status" value="1"/>
</dbReference>
<name>A0A6H1WUL2_9BACT</name>
<feature type="active site" description="Proton acceptor" evidence="13 14">
    <location>
        <position position="405"/>
    </location>
</feature>
<evidence type="ECO:0000256" key="18">
    <source>
        <dbReference type="PROSITE-ProRule" id="PRU00703"/>
    </source>
</evidence>
<evidence type="ECO:0000256" key="1">
    <source>
        <dbReference type="ARBA" id="ARBA00001958"/>
    </source>
</evidence>
<dbReference type="InterPro" id="IPR013785">
    <property type="entry name" value="Aldolase_TIM"/>
</dbReference>
<dbReference type="GO" id="GO:0006177">
    <property type="term" value="P:GMP biosynthetic process"/>
    <property type="evidence" value="ECO:0007669"/>
    <property type="project" value="UniProtKB-UniRule"/>
</dbReference>
<dbReference type="CDD" id="cd00381">
    <property type="entry name" value="IMPDH"/>
    <property type="match status" value="1"/>
</dbReference>
<dbReference type="PROSITE" id="PS00487">
    <property type="entry name" value="IMP_DH_GMP_RED"/>
    <property type="match status" value="1"/>
</dbReference>
<gene>
    <name evidence="13 22" type="primary">guaB</name>
    <name evidence="22" type="ORF">FVE67_08865</name>
</gene>
<evidence type="ECO:0000256" key="9">
    <source>
        <dbReference type="ARBA" id="ARBA00023002"/>
    </source>
</evidence>
<keyword evidence="6 13" id="KW-0332">GMP biosynthesis</keyword>
<evidence type="ECO:0000259" key="21">
    <source>
        <dbReference type="PROSITE" id="PS51371"/>
    </source>
</evidence>
<reference evidence="22 23" key="1">
    <citation type="submission" date="2019-08" db="EMBL/GenBank/DDBJ databases">
        <title>Complete genome sequence of Thermosulfurimonas marina SU872T, an anaerobic thermophilic chemolithoautotrophic bacterium isolated from a shallow marine hydrothermal vent.</title>
        <authorList>
            <person name="Allioux M."/>
            <person name="Jebbar M."/>
            <person name="Slobodkina G."/>
            <person name="Slobodkin A."/>
            <person name="Moalic Y."/>
            <person name="Frolova A."/>
            <person name="Shao Z."/>
            <person name="Alain K."/>
        </authorList>
    </citation>
    <scope>NUCLEOTIDE SEQUENCE [LARGE SCALE GENOMIC DNA]</scope>
    <source>
        <strain evidence="22 23">SU872</strain>
    </source>
</reference>
<feature type="active site" description="Thioimidate intermediate" evidence="13 14">
    <location>
        <position position="307"/>
    </location>
</feature>
<feature type="binding site" description="in other chain" evidence="13 17">
    <location>
        <position position="302"/>
    </location>
    <ligand>
        <name>K(+)</name>
        <dbReference type="ChEBI" id="CHEBI:29103"/>
        <note>ligand shared between two tetrameric partners</note>
    </ligand>
</feature>
<dbReference type="EMBL" id="CP042909">
    <property type="protein sequence ID" value="QJA06893.1"/>
    <property type="molecule type" value="Genomic_DNA"/>
</dbReference>
<feature type="binding site" evidence="13">
    <location>
        <position position="474"/>
    </location>
    <ligand>
        <name>K(+)</name>
        <dbReference type="ChEBI" id="CHEBI:29103"/>
        <note>ligand shared between two tetrameric partners</note>
    </ligand>
</feature>
<evidence type="ECO:0000313" key="23">
    <source>
        <dbReference type="Proteomes" id="UP000501253"/>
    </source>
</evidence>
<dbReference type="FunFam" id="3.20.20.70:FF:000003">
    <property type="entry name" value="GMP reductase"/>
    <property type="match status" value="1"/>
</dbReference>
<keyword evidence="7 13" id="KW-0658">Purine biosynthesis</keyword>
<comment type="similarity">
    <text evidence="2 13 19">Belongs to the IMPDH/GMPR family.</text>
</comment>
<dbReference type="Gene3D" id="3.20.20.70">
    <property type="entry name" value="Aldolase class I"/>
    <property type="match status" value="1"/>
</dbReference>
<dbReference type="InterPro" id="IPR000644">
    <property type="entry name" value="CBS_dom"/>
</dbReference>
<keyword evidence="4 13" id="KW-0479">Metal-binding</keyword>
<dbReference type="GO" id="GO:0003938">
    <property type="term" value="F:IMP dehydrogenase activity"/>
    <property type="evidence" value="ECO:0007669"/>
    <property type="project" value="UniProtKB-UniRule"/>
</dbReference>
<proteinExistence type="inferred from homology"/>
<feature type="binding site" description="in other chain" evidence="13 17">
    <location>
        <position position="307"/>
    </location>
    <ligand>
        <name>K(+)</name>
        <dbReference type="ChEBI" id="CHEBI:29103"/>
        <note>ligand shared between two tetrameric partners</note>
    </ligand>
</feature>
<comment type="activity regulation">
    <text evidence="13">Mycophenolic acid (MPA) is a non-competitive inhibitor that prevents formation of the closed enzyme conformation by binding to the same site as the amobile flap. In contrast, mizoribine monophosphate (MZP) is a competitive inhibitor that induces the closed conformation. MPA is a potent inhibitor of mammalian IMPDHs but a poor inhibitor of the bacterial enzymes. MZP is a more potent inhibitor of bacterial IMPDH.</text>
</comment>
<keyword evidence="9 13" id="KW-0560">Oxidoreductase</keyword>
<evidence type="ECO:0000256" key="13">
    <source>
        <dbReference type="HAMAP-Rule" id="MF_01964"/>
    </source>
</evidence>
<evidence type="ECO:0000256" key="11">
    <source>
        <dbReference type="ARBA" id="ARBA00023122"/>
    </source>
</evidence>
<keyword evidence="5" id="KW-0677">Repeat</keyword>
<dbReference type="EC" id="1.1.1.205" evidence="13 20"/>
<evidence type="ECO:0000256" key="17">
    <source>
        <dbReference type="PIRSR" id="PIRSR000130-4"/>
    </source>
</evidence>
<dbReference type="InterPro" id="IPR005990">
    <property type="entry name" value="IMP_DH"/>
</dbReference>
<dbReference type="InterPro" id="IPR001093">
    <property type="entry name" value="IMP_DH_GMPRt"/>
</dbReference>
<dbReference type="InterPro" id="IPR015875">
    <property type="entry name" value="IMP_DH/GMP_Rdtase_CS"/>
</dbReference>
<keyword evidence="10 13" id="KW-0520">NAD</keyword>
<evidence type="ECO:0000256" key="20">
    <source>
        <dbReference type="RuleBase" id="RU003928"/>
    </source>
</evidence>
<evidence type="ECO:0000256" key="12">
    <source>
        <dbReference type="ARBA" id="ARBA00048028"/>
    </source>
</evidence>
<dbReference type="SUPFAM" id="SSF54631">
    <property type="entry name" value="CBS-domain pair"/>
    <property type="match status" value="1"/>
</dbReference>
<dbReference type="GO" id="GO:0006183">
    <property type="term" value="P:GTP biosynthetic process"/>
    <property type="evidence" value="ECO:0007669"/>
    <property type="project" value="TreeGrafter"/>
</dbReference>
<feature type="domain" description="CBS" evidence="21">
    <location>
        <begin position="156"/>
        <end position="216"/>
    </location>
</feature>
<dbReference type="Pfam" id="PF00571">
    <property type="entry name" value="CBS"/>
    <property type="match status" value="2"/>
</dbReference>
<comment type="cofactor">
    <cofactor evidence="1 13">
        <name>K(+)</name>
        <dbReference type="ChEBI" id="CHEBI:29103"/>
    </cofactor>
</comment>
<evidence type="ECO:0000256" key="5">
    <source>
        <dbReference type="ARBA" id="ARBA00022737"/>
    </source>
</evidence>
<dbReference type="CDD" id="cd04601">
    <property type="entry name" value="CBS_pair_IMPDH"/>
    <property type="match status" value="1"/>
</dbReference>
<sequence length="491" mass="53254">MLEFYWEGEALTFDDVLLVPAYSEVLPREVDVSTYITPKIRLNIPIVSAAMDTVTEARMAISMAREGGLGVIHRNMSIEEQCREVERVKKSESGMILDPVTVGPETPIREVLRLMEEYHISGIPVVEGPEKKLLGIVTNRDLRFETALDRPVREVMTRENLITAPPGVTLEEAKRILHENRIEKLLIVDENFCLKGLITIKDIEKLRKYPHACKDELGRLRVGAAVGTGPERLAHAEALLKAGCDVLVVDAAHGHSRNVIETVKDIKAHFPEAQVIAGNVATAEGAEALIKAGADGIKVGVGPGSICTTRIVAGVGVPQITAIHACAQVADRYGVPVIADGGIKFSGDITKAIGAGAHAVMIGSLLAGTEEAPGETILYEGRTYKIYRGMGSLGAMMSGRAARERYGQAEGPAKFVPEGIEGRVPYRGPVSNMIFQLVGGLRSGMGYCGCRTIEELRRKARFVRITMAGLRESHVHDVAIVKEAPNYWLGR</sequence>
<dbReference type="KEGG" id="tmai:FVE67_08865"/>
<evidence type="ECO:0000256" key="19">
    <source>
        <dbReference type="RuleBase" id="RU003927"/>
    </source>
</evidence>
<keyword evidence="11 18" id="KW-0129">CBS domain</keyword>
<evidence type="ECO:0000256" key="3">
    <source>
        <dbReference type="ARBA" id="ARBA00011881"/>
    </source>
</evidence>
<dbReference type="PROSITE" id="PS51371">
    <property type="entry name" value="CBS"/>
    <property type="match status" value="2"/>
</dbReference>
<evidence type="ECO:0000313" key="22">
    <source>
        <dbReference type="EMBL" id="QJA06893.1"/>
    </source>
</evidence>
<dbReference type="SMART" id="SM00116">
    <property type="entry name" value="CBS"/>
    <property type="match status" value="2"/>
</dbReference>
<keyword evidence="23" id="KW-1185">Reference proteome</keyword>
<organism evidence="22 23">
    <name type="scientific">Thermosulfurimonas marina</name>
    <dbReference type="NCBI Taxonomy" id="2047767"/>
    <lineage>
        <taxon>Bacteria</taxon>
        <taxon>Pseudomonadati</taxon>
        <taxon>Thermodesulfobacteriota</taxon>
        <taxon>Thermodesulfobacteria</taxon>
        <taxon>Thermodesulfobacteriales</taxon>
        <taxon>Thermodesulfobacteriaceae</taxon>
        <taxon>Thermosulfurimonas</taxon>
    </lineage>
</organism>
<comment type="pathway">
    <text evidence="13 20">Purine metabolism; XMP biosynthesis via de novo pathway; XMP from IMP: step 1/1.</text>
</comment>
<feature type="binding site" evidence="13">
    <location>
        <position position="473"/>
    </location>
    <ligand>
        <name>K(+)</name>
        <dbReference type="ChEBI" id="CHEBI:29103"/>
        <note>ligand shared between two tetrameric partners</note>
    </ligand>
</feature>
<comment type="catalytic activity">
    <reaction evidence="12 13 20">
        <text>IMP + NAD(+) + H2O = XMP + NADH + H(+)</text>
        <dbReference type="Rhea" id="RHEA:11708"/>
        <dbReference type="ChEBI" id="CHEBI:15377"/>
        <dbReference type="ChEBI" id="CHEBI:15378"/>
        <dbReference type="ChEBI" id="CHEBI:57464"/>
        <dbReference type="ChEBI" id="CHEBI:57540"/>
        <dbReference type="ChEBI" id="CHEBI:57945"/>
        <dbReference type="ChEBI" id="CHEBI:58053"/>
        <dbReference type="EC" id="1.1.1.205"/>
    </reaction>
</comment>
<dbReference type="PIRSF" id="PIRSF000130">
    <property type="entry name" value="IMPDH"/>
    <property type="match status" value="1"/>
</dbReference>
<evidence type="ECO:0000256" key="4">
    <source>
        <dbReference type="ARBA" id="ARBA00022723"/>
    </source>
</evidence>
<evidence type="ECO:0000256" key="10">
    <source>
        <dbReference type="ARBA" id="ARBA00023027"/>
    </source>
</evidence>
<dbReference type="InterPro" id="IPR046342">
    <property type="entry name" value="CBS_dom_sf"/>
</dbReference>
<feature type="binding site" description="in other chain" evidence="13 17">
    <location>
        <position position="304"/>
    </location>
    <ligand>
        <name>K(+)</name>
        <dbReference type="ChEBI" id="CHEBI:29103"/>
        <note>ligand shared between two tetrameric partners</note>
    </ligand>
</feature>
<feature type="binding site" evidence="16">
    <location>
        <begin position="250"/>
        <end position="252"/>
    </location>
    <ligand>
        <name>NAD(+)</name>
        <dbReference type="ChEBI" id="CHEBI:57540"/>
    </ligand>
</feature>
<feature type="binding site" evidence="13 15">
    <location>
        <position position="418"/>
    </location>
    <ligand>
        <name>IMP</name>
        <dbReference type="ChEBI" id="CHEBI:58053"/>
    </ligand>
</feature>
<dbReference type="Pfam" id="PF00478">
    <property type="entry name" value="IMPDH"/>
    <property type="match status" value="1"/>
</dbReference>
<dbReference type="UniPathway" id="UPA00601">
    <property type="reaction ID" value="UER00295"/>
</dbReference>
<comment type="function">
    <text evidence="13">Catalyzes the conversion of inosine 5'-phosphate (IMP) to xanthosine 5'-phosphate (XMP), the first committed and rate-limiting step in the de novo synthesis of guanine nucleotides, and therefore plays an important role in the regulation of cell growth.</text>
</comment>
<dbReference type="NCBIfam" id="TIGR01302">
    <property type="entry name" value="IMP_dehydrog"/>
    <property type="match status" value="1"/>
</dbReference>
<feature type="binding site" evidence="13 16">
    <location>
        <begin position="300"/>
        <end position="302"/>
    </location>
    <ligand>
        <name>NAD(+)</name>
        <dbReference type="ChEBI" id="CHEBI:57540"/>
    </ligand>
</feature>
<feature type="domain" description="CBS" evidence="21">
    <location>
        <begin position="95"/>
        <end position="155"/>
    </location>
</feature>
<dbReference type="PANTHER" id="PTHR11911">
    <property type="entry name" value="INOSINE-5-MONOPHOSPHATE DEHYDROGENASE RELATED"/>
    <property type="match status" value="1"/>
</dbReference>
<feature type="binding site" evidence="13 15">
    <location>
        <position position="305"/>
    </location>
    <ligand>
        <name>IMP</name>
        <dbReference type="ChEBI" id="CHEBI:58053"/>
    </ligand>
</feature>
<evidence type="ECO:0000256" key="8">
    <source>
        <dbReference type="ARBA" id="ARBA00022958"/>
    </source>
</evidence>
<dbReference type="SMART" id="SM01240">
    <property type="entry name" value="IMPDH"/>
    <property type="match status" value="1"/>
</dbReference>
<dbReference type="Proteomes" id="UP000501253">
    <property type="component" value="Chromosome"/>
</dbReference>
<evidence type="ECO:0000256" key="2">
    <source>
        <dbReference type="ARBA" id="ARBA00005502"/>
    </source>
</evidence>
<evidence type="ECO:0000256" key="14">
    <source>
        <dbReference type="PIRSR" id="PIRSR000130-1"/>
    </source>
</evidence>
<dbReference type="RefSeq" id="WP_168720241.1">
    <property type="nucleotide sequence ID" value="NZ_CP042909.1"/>
</dbReference>
<dbReference type="PANTHER" id="PTHR11911:SF111">
    <property type="entry name" value="INOSINE-5'-MONOPHOSPHATE DEHYDROGENASE"/>
    <property type="match status" value="1"/>
</dbReference>
<feature type="binding site" evidence="13 15">
    <location>
        <begin position="363"/>
        <end position="364"/>
    </location>
    <ligand>
        <name>IMP</name>
        <dbReference type="ChEBI" id="CHEBI:58053"/>
    </ligand>
</feature>
<feature type="binding site" evidence="13 15">
    <location>
        <begin position="387"/>
        <end position="391"/>
    </location>
    <ligand>
        <name>IMP</name>
        <dbReference type="ChEBI" id="CHEBI:58053"/>
    </ligand>
</feature>
<comment type="subunit">
    <text evidence="3 13">Homotetramer.</text>
</comment>
<feature type="binding site" evidence="13 15">
    <location>
        <begin position="340"/>
        <end position="342"/>
    </location>
    <ligand>
        <name>IMP</name>
        <dbReference type="ChEBI" id="CHEBI:58053"/>
    </ligand>
</feature>
<evidence type="ECO:0000256" key="16">
    <source>
        <dbReference type="PIRSR" id="PIRSR000130-3"/>
    </source>
</evidence>
<dbReference type="AlphaFoldDB" id="A0A6H1WUL2"/>
<evidence type="ECO:0000256" key="6">
    <source>
        <dbReference type="ARBA" id="ARBA00022749"/>
    </source>
</evidence>
<evidence type="ECO:0000256" key="15">
    <source>
        <dbReference type="PIRSR" id="PIRSR000130-2"/>
    </source>
</evidence>
<keyword evidence="8 13" id="KW-0630">Potassium</keyword>
<evidence type="ECO:0000256" key="7">
    <source>
        <dbReference type="ARBA" id="ARBA00022755"/>
    </source>
</evidence>
<protein>
    <recommendedName>
        <fullName evidence="13 20">Inosine-5'-monophosphate dehydrogenase</fullName>
        <shortName evidence="13">IMP dehydrogenase</shortName>
        <shortName evidence="13">IMPD</shortName>
        <shortName evidence="13">IMPDH</shortName>
        <ecNumber evidence="13 20">1.1.1.205</ecNumber>
    </recommendedName>
</protein>
<feature type="binding site" evidence="13">
    <location>
        <position position="250"/>
    </location>
    <ligand>
        <name>NAD(+)</name>
        <dbReference type="ChEBI" id="CHEBI:57540"/>
    </ligand>
</feature>